<feature type="transmembrane region" description="Helical" evidence="1">
    <location>
        <begin position="55"/>
        <end position="75"/>
    </location>
</feature>
<keyword evidence="1" id="KW-1133">Transmembrane helix</keyword>
<evidence type="ECO:0000313" key="3">
    <source>
        <dbReference type="Proteomes" id="UP000886886"/>
    </source>
</evidence>
<evidence type="ECO:0000313" key="2">
    <source>
        <dbReference type="EMBL" id="HIQ95983.1"/>
    </source>
</evidence>
<reference evidence="2" key="2">
    <citation type="journal article" date="2021" name="PeerJ">
        <title>Extensive microbial diversity within the chicken gut microbiome revealed by metagenomics and culture.</title>
        <authorList>
            <person name="Gilroy R."/>
            <person name="Ravi A."/>
            <person name="Getino M."/>
            <person name="Pursley I."/>
            <person name="Horton D.L."/>
            <person name="Alikhan N.F."/>
            <person name="Baker D."/>
            <person name="Gharbi K."/>
            <person name="Hall N."/>
            <person name="Watson M."/>
            <person name="Adriaenssens E.M."/>
            <person name="Foster-Nyarko E."/>
            <person name="Jarju S."/>
            <person name="Secka A."/>
            <person name="Antonio M."/>
            <person name="Oren A."/>
            <person name="Chaudhuri R.R."/>
            <person name="La Ragione R."/>
            <person name="Hildebrand F."/>
            <person name="Pallen M.J."/>
        </authorList>
    </citation>
    <scope>NUCLEOTIDE SEQUENCE</scope>
    <source>
        <strain evidence="2">ChiSjej3B21-11622</strain>
    </source>
</reference>
<evidence type="ECO:0000256" key="1">
    <source>
        <dbReference type="SAM" id="Phobius"/>
    </source>
</evidence>
<reference evidence="2" key="1">
    <citation type="submission" date="2020-10" db="EMBL/GenBank/DDBJ databases">
        <authorList>
            <person name="Gilroy R."/>
        </authorList>
    </citation>
    <scope>NUCLEOTIDE SEQUENCE</scope>
    <source>
        <strain evidence="2">ChiSjej3B21-11622</strain>
    </source>
</reference>
<dbReference type="AlphaFoldDB" id="A0A9D0ZWH7"/>
<name>A0A9D0ZWH7_9FIRM</name>
<sequence>MSYKTREKKISDFYALPLWRLVLHVGATCTILSIVITLLLVLLVVCASFRDPGAYLPLALGFGLLLFLCIVVYPLGQSLRFLWREERSLGLRYSDRADGALPEQERDWFFHSIGSRFVLLHRNYVAKLKEIRLFEETAKGHNASFYTVLFEDGVGKEHSFRLEHLASEKQRFLDWLSPANASDFCHEEDAEV</sequence>
<dbReference type="EMBL" id="DVFT01000081">
    <property type="protein sequence ID" value="HIQ95983.1"/>
    <property type="molecule type" value="Genomic_DNA"/>
</dbReference>
<feature type="transmembrane region" description="Helical" evidence="1">
    <location>
        <begin position="21"/>
        <end position="43"/>
    </location>
</feature>
<protein>
    <submittedName>
        <fullName evidence="2">Uncharacterized protein</fullName>
    </submittedName>
</protein>
<keyword evidence="1" id="KW-0812">Transmembrane</keyword>
<dbReference type="Proteomes" id="UP000886886">
    <property type="component" value="Unassembled WGS sequence"/>
</dbReference>
<organism evidence="2 3">
    <name type="scientific">Candidatus Limivivens merdigallinarum</name>
    <dbReference type="NCBI Taxonomy" id="2840859"/>
    <lineage>
        <taxon>Bacteria</taxon>
        <taxon>Bacillati</taxon>
        <taxon>Bacillota</taxon>
        <taxon>Clostridia</taxon>
        <taxon>Lachnospirales</taxon>
        <taxon>Lachnospiraceae</taxon>
        <taxon>Lachnospiraceae incertae sedis</taxon>
        <taxon>Candidatus Limivivens</taxon>
    </lineage>
</organism>
<accession>A0A9D0ZWH7</accession>
<comment type="caution">
    <text evidence="2">The sequence shown here is derived from an EMBL/GenBank/DDBJ whole genome shotgun (WGS) entry which is preliminary data.</text>
</comment>
<gene>
    <name evidence="2" type="ORF">IAB26_05405</name>
</gene>
<proteinExistence type="predicted"/>
<keyword evidence="1" id="KW-0472">Membrane</keyword>